<keyword evidence="2" id="KW-0378">Hydrolase</keyword>
<gene>
    <name evidence="2" type="ORF">DMC30DRAFT_348534</name>
</gene>
<dbReference type="AlphaFoldDB" id="A0A5C5G0S9"/>
<dbReference type="Proteomes" id="UP000311382">
    <property type="component" value="Unassembled WGS sequence"/>
</dbReference>
<sequence length="312" mass="33413">MSRSLRVACVQLSPCFKDPARSRERADALIALMEPNTLDLLVLPEMAFTGALLPLTPPPPRLDVAPFVEVAESGETRDWAARTARGLNCYVLVGLPTVPRDAPTDEAPPPYYNSLLVVSPSGALVGVYHKHHLYGTLTNAHADYLWATPGSAFVALDLPFPSSSPGGGAGEGFRLVPGICMDLNERDFAPTTEYALASFARDERADVLVVAMSWLDSEPPLEGQGGAKEAEGGKDKWEEVRDVISYWVVRSMPLLGSGAALVAANRVGREGDTVFTGSSCVVELGDRPAVAQFANKRGEAVILAEVELPKRD</sequence>
<dbReference type="GO" id="GO:0030163">
    <property type="term" value="P:protein catabolic process"/>
    <property type="evidence" value="ECO:0007669"/>
    <property type="project" value="TreeGrafter"/>
</dbReference>
<dbReference type="InterPro" id="IPR036526">
    <property type="entry name" value="C-N_Hydrolase_sf"/>
</dbReference>
<evidence type="ECO:0000313" key="3">
    <source>
        <dbReference type="Proteomes" id="UP000311382"/>
    </source>
</evidence>
<evidence type="ECO:0000259" key="1">
    <source>
        <dbReference type="PROSITE" id="PS50263"/>
    </source>
</evidence>
<dbReference type="PANTHER" id="PTHR11750">
    <property type="entry name" value="PROTEIN N-TERMINAL AMIDASE"/>
    <property type="match status" value="1"/>
</dbReference>
<comment type="caution">
    <text evidence="2">The sequence shown here is derived from an EMBL/GenBank/DDBJ whole genome shotgun (WGS) entry which is preliminary data.</text>
</comment>
<dbReference type="Gene3D" id="3.60.110.10">
    <property type="entry name" value="Carbon-nitrogen hydrolase"/>
    <property type="match status" value="1"/>
</dbReference>
<dbReference type="GO" id="GO:0008418">
    <property type="term" value="F:protein-N-terminal asparagine amidohydrolase activity"/>
    <property type="evidence" value="ECO:0007669"/>
    <property type="project" value="InterPro"/>
</dbReference>
<dbReference type="STRING" id="5288.A0A5C5G0S9"/>
<dbReference type="InterPro" id="IPR003010">
    <property type="entry name" value="C-N_Hydrolase"/>
</dbReference>
<name>A0A5C5G0S9_9BASI</name>
<dbReference type="InterPro" id="IPR039703">
    <property type="entry name" value="Nta1"/>
</dbReference>
<proteinExistence type="predicted"/>
<dbReference type="PANTHER" id="PTHR11750:SF26">
    <property type="entry name" value="PROTEIN N-TERMINAL AMIDASE"/>
    <property type="match status" value="1"/>
</dbReference>
<protein>
    <submittedName>
        <fullName evidence="2">Carbon-nitrogen hydrolase</fullName>
    </submittedName>
</protein>
<organism evidence="2 3">
    <name type="scientific">Rhodotorula diobovata</name>
    <dbReference type="NCBI Taxonomy" id="5288"/>
    <lineage>
        <taxon>Eukaryota</taxon>
        <taxon>Fungi</taxon>
        <taxon>Dikarya</taxon>
        <taxon>Basidiomycota</taxon>
        <taxon>Pucciniomycotina</taxon>
        <taxon>Microbotryomycetes</taxon>
        <taxon>Sporidiobolales</taxon>
        <taxon>Sporidiobolaceae</taxon>
        <taxon>Rhodotorula</taxon>
    </lineage>
</organism>
<reference evidence="2 3" key="1">
    <citation type="submission" date="2019-03" db="EMBL/GenBank/DDBJ databases">
        <title>Rhodosporidium diobovatum UCD-FST 08-225 genome sequencing, assembly, and annotation.</title>
        <authorList>
            <person name="Fakankun I.U."/>
            <person name="Fristensky B."/>
            <person name="Levin D.B."/>
        </authorList>
    </citation>
    <scope>NUCLEOTIDE SEQUENCE [LARGE SCALE GENOMIC DNA]</scope>
    <source>
        <strain evidence="2 3">UCD-FST 08-225</strain>
    </source>
</reference>
<keyword evidence="3" id="KW-1185">Reference proteome</keyword>
<dbReference type="OrthoDB" id="201515at2759"/>
<dbReference type="Pfam" id="PF00795">
    <property type="entry name" value="CN_hydrolase"/>
    <property type="match status" value="1"/>
</dbReference>
<accession>A0A5C5G0S9</accession>
<dbReference type="EMBL" id="SOZI01000021">
    <property type="protein sequence ID" value="TNY22683.1"/>
    <property type="molecule type" value="Genomic_DNA"/>
</dbReference>
<feature type="domain" description="CN hydrolase" evidence="1">
    <location>
        <begin position="5"/>
        <end position="308"/>
    </location>
</feature>
<dbReference type="PROSITE" id="PS50263">
    <property type="entry name" value="CN_HYDROLASE"/>
    <property type="match status" value="1"/>
</dbReference>
<dbReference type="GO" id="GO:0070773">
    <property type="term" value="F:protein-N-terminal glutamine amidohydrolase activity"/>
    <property type="evidence" value="ECO:0007669"/>
    <property type="project" value="InterPro"/>
</dbReference>
<dbReference type="SUPFAM" id="SSF56317">
    <property type="entry name" value="Carbon-nitrogen hydrolase"/>
    <property type="match status" value="1"/>
</dbReference>
<evidence type="ECO:0000313" key="2">
    <source>
        <dbReference type="EMBL" id="TNY22683.1"/>
    </source>
</evidence>